<feature type="compositionally biased region" description="Low complexity" evidence="1">
    <location>
        <begin position="658"/>
        <end position="667"/>
    </location>
</feature>
<feature type="region of interest" description="Disordered" evidence="1">
    <location>
        <begin position="658"/>
        <end position="689"/>
    </location>
</feature>
<dbReference type="OrthoDB" id="1923324at2759"/>
<feature type="region of interest" description="Disordered" evidence="1">
    <location>
        <begin position="474"/>
        <end position="522"/>
    </location>
</feature>
<proteinExistence type="predicted"/>
<dbReference type="GeneID" id="25909576"/>
<feature type="compositionally biased region" description="Basic and acidic residues" evidence="1">
    <location>
        <begin position="173"/>
        <end position="204"/>
    </location>
</feature>
<feature type="region of interest" description="Disordered" evidence="1">
    <location>
        <begin position="130"/>
        <end position="154"/>
    </location>
</feature>
<feature type="compositionally biased region" description="Polar residues" evidence="1">
    <location>
        <begin position="632"/>
        <end position="641"/>
    </location>
</feature>
<feature type="compositionally biased region" description="Gly residues" evidence="1">
    <location>
        <begin position="1092"/>
        <end position="1104"/>
    </location>
</feature>
<feature type="compositionally biased region" description="Basic residues" evidence="1">
    <location>
        <begin position="718"/>
        <end position="729"/>
    </location>
</feature>
<accession>A0A0L0FNW6</accession>
<feature type="region of interest" description="Disordered" evidence="1">
    <location>
        <begin position="718"/>
        <end position="755"/>
    </location>
</feature>
<evidence type="ECO:0000256" key="1">
    <source>
        <dbReference type="SAM" id="MobiDB-lite"/>
    </source>
</evidence>
<protein>
    <submittedName>
        <fullName evidence="2">Uncharacterized protein</fullName>
    </submittedName>
</protein>
<evidence type="ECO:0000313" key="2">
    <source>
        <dbReference type="EMBL" id="KNC78497.1"/>
    </source>
</evidence>
<name>A0A0L0FNW6_9EUKA</name>
<dbReference type="Proteomes" id="UP000054560">
    <property type="component" value="Unassembled WGS sequence"/>
</dbReference>
<feature type="compositionally biased region" description="Polar residues" evidence="1">
    <location>
        <begin position="926"/>
        <end position="943"/>
    </location>
</feature>
<gene>
    <name evidence="2" type="ORF">SARC_09072</name>
</gene>
<reference evidence="2 3" key="1">
    <citation type="submission" date="2011-02" db="EMBL/GenBank/DDBJ databases">
        <title>The Genome Sequence of Sphaeroforma arctica JP610.</title>
        <authorList>
            <consortium name="The Broad Institute Genome Sequencing Platform"/>
            <person name="Russ C."/>
            <person name="Cuomo C."/>
            <person name="Young S.K."/>
            <person name="Zeng Q."/>
            <person name="Gargeya S."/>
            <person name="Alvarado L."/>
            <person name="Berlin A."/>
            <person name="Chapman S.B."/>
            <person name="Chen Z."/>
            <person name="Freedman E."/>
            <person name="Gellesch M."/>
            <person name="Goldberg J."/>
            <person name="Griggs A."/>
            <person name="Gujja S."/>
            <person name="Heilman E."/>
            <person name="Heiman D."/>
            <person name="Howarth C."/>
            <person name="Mehta T."/>
            <person name="Neiman D."/>
            <person name="Pearson M."/>
            <person name="Roberts A."/>
            <person name="Saif S."/>
            <person name="Shea T."/>
            <person name="Shenoy N."/>
            <person name="Sisk P."/>
            <person name="Stolte C."/>
            <person name="Sykes S."/>
            <person name="White J."/>
            <person name="Yandava C."/>
            <person name="Burger G."/>
            <person name="Gray M.W."/>
            <person name="Holland P.W.H."/>
            <person name="King N."/>
            <person name="Lang F.B.F."/>
            <person name="Roger A.J."/>
            <person name="Ruiz-Trillo I."/>
            <person name="Haas B."/>
            <person name="Nusbaum C."/>
            <person name="Birren B."/>
        </authorList>
    </citation>
    <scope>NUCLEOTIDE SEQUENCE [LARGE SCALE GENOMIC DNA]</scope>
    <source>
        <strain evidence="2 3">JP610</strain>
    </source>
</reference>
<feature type="region of interest" description="Disordered" evidence="1">
    <location>
        <begin position="905"/>
        <end position="943"/>
    </location>
</feature>
<feature type="region of interest" description="Disordered" evidence="1">
    <location>
        <begin position="620"/>
        <end position="641"/>
    </location>
</feature>
<keyword evidence="3" id="KW-1185">Reference proteome</keyword>
<organism evidence="2 3">
    <name type="scientific">Sphaeroforma arctica JP610</name>
    <dbReference type="NCBI Taxonomy" id="667725"/>
    <lineage>
        <taxon>Eukaryota</taxon>
        <taxon>Ichthyosporea</taxon>
        <taxon>Ichthyophonida</taxon>
        <taxon>Sphaeroforma</taxon>
    </lineage>
</organism>
<feature type="compositionally biased region" description="Polar residues" evidence="1">
    <location>
        <begin position="734"/>
        <end position="747"/>
    </location>
</feature>
<feature type="compositionally biased region" description="Polar residues" evidence="1">
    <location>
        <begin position="315"/>
        <end position="326"/>
    </location>
</feature>
<sequence length="1413" mass="151694">MKIISTERASEGGSEHSDSFQFDLTFEFDAPTWADIAAEVDGTGYDADVDDAWFRVNHPLHEPVNGPAKQAPLLVGSAHSDNEVASTAGASKPSVCDSIKLRNKQITKSRASDNSLEELAQRFLDMSRKEKQDTRACSHPSLGDLPDAHTTDDHNVSEAKESAANTEFILNDHAGDNGEHGGEHVSDRHRAQARPDDVLSEDKDTRTDIVAEALAPGAKVAEVHPLRDAQEDGLDREEAYDCLERHAHETGGPGNGTEHPVSLPCVDDSEEEGEPDTGAKKDSHAVYNPPARHHGDLLDNDEDDEDGTKSAGITERSQMANQNTGHGTVDVSDSEACANISRYSDVDLQHSDDFDNGEHVVYSDNDEYHRAGKFDELSQQSDVSFAHNSDLDGPFEGLEGSAPATFAYDSDFDAHQGLESNVSARECESEQEESEEEDEDLMLLCAEHNTRIGKPEDGDDLILAFAEHNRRVAGHDHTDEHAGTRDALTDPRDGDAVQYAPTRGSGFEHGHGADDTDSNDDSMLRLSDVNAIPGRPCRGVSGQGQSHVAMEHSHTVLEDHRHTGDTHASVQVSTQALREVHIHTGTQAGRRNHIGARSPPRAVRGAVNCVTATHTPQKLMDQRSEQGPTAAPTHTQLTTSVPPINTAYTHMHITHTHTQTQTHTHTQADVEGTVRSSTERRGASSVVGGEQNGAEIEGFAQTVAVAAAEVITYVPRRKKKSISAKRKKHVDTAAQATARTNGKQSGTHAPHGRDADVNVHALPEKVSQAISATHSLSPIGPGTRSRALPLTPSQSSDERFMQSGQPLAPLASNPAATVENSSRVQTATTPTDQYSTAHAATASHTLNSTTITNQLSSSHANMEACSDANSTHSSLAHNMLSAERVRRQLPMSVLSTGLVCRKRPKKRRIVRSADSAQGLADAHQAQPHSTQHRLFTLSPNRRTDLNSLSTSRANQNLGHEGCSSAHINTTISAVNADTAHIPYAPNDLVKRKLHSPGRVSPIRSGSGLSTRVESHGMPACAESGRVDYGSAPNKSNSSSNITHAGYQQTDAEKLVVQRRKVALKTKHMPLVWNDTDEKALPAPLAVARRGTGAAGRGVGRGGLNGVSRTSNVHSLGHATTEQRSNQSQKTSTAHGCGASNVMGNKDENGVSRAANAHSYSASNILRNNSENGINGAANVQSYSVSNVVRMNDENGVNEAANVHGYSVSNVMRINDENSVSEAANAQNGLGRSCANVRRTGLSTQASENVEPVYTAVNGTAHQGQAEKQVIGEIKMCRGKKADGEFGTNVHASASKLLKGADGKAFALDWKDPALGSTHKAIRGPLSISNINVNNISNIDVKKELARARRPSNKRRTVLCDRMDNARNSNVQVMDVTRKARLDFCSGETTPTLARAETTTRVTDFVTVARVKRR</sequence>
<dbReference type="RefSeq" id="XP_014152399.1">
    <property type="nucleotide sequence ID" value="XM_014296924.1"/>
</dbReference>
<dbReference type="EMBL" id="KQ242478">
    <property type="protein sequence ID" value="KNC78497.1"/>
    <property type="molecule type" value="Genomic_DNA"/>
</dbReference>
<feature type="compositionally biased region" description="Basic and acidic residues" evidence="1">
    <location>
        <begin position="474"/>
        <end position="495"/>
    </location>
</feature>
<feature type="region of interest" description="Disordered" evidence="1">
    <location>
        <begin position="171"/>
        <end position="204"/>
    </location>
</feature>
<feature type="region of interest" description="Disordered" evidence="1">
    <location>
        <begin position="774"/>
        <end position="804"/>
    </location>
</feature>
<feature type="compositionally biased region" description="Polar residues" evidence="1">
    <location>
        <begin position="1106"/>
        <end position="1133"/>
    </location>
</feature>
<evidence type="ECO:0000313" key="3">
    <source>
        <dbReference type="Proteomes" id="UP000054560"/>
    </source>
</evidence>
<feature type="region of interest" description="Disordered" evidence="1">
    <location>
        <begin position="1091"/>
        <end position="1148"/>
    </location>
</feature>
<feature type="region of interest" description="Disordered" evidence="1">
    <location>
        <begin position="246"/>
        <end position="331"/>
    </location>
</feature>